<gene>
    <name evidence="1" type="ordered locus">Rahaq_1494</name>
</gene>
<sequence>MSNYYSAVTSSLYVYSPLTNGFYPRALRDVYDDAGSWPDDGIAVSDVVYREYQTLPPPEGKMRVAGADGLPAWGDIPPPTVEERKAEAVTALSALMAKANAAIAPLQDAVDIDDATEAERASLTAWKKYRVALNRLDLSAAPDIPWPEIPA</sequence>
<reference evidence="1 2" key="2">
    <citation type="journal article" date="2012" name="J. Bacteriol.">
        <title>Complete Genome Sequence of Rahnella sp. Strain Y9602, a Gammaproteobacterium Isolate from Metal- and Radionuclide-Contaminated Soil.</title>
        <authorList>
            <person name="Martinez R.J."/>
            <person name="Bruce D."/>
            <person name="Detter C."/>
            <person name="Goodwin L.A."/>
            <person name="Han J."/>
            <person name="Han C.S."/>
            <person name="Held B."/>
            <person name="Land M.L."/>
            <person name="Mikhailova N."/>
            <person name="Nolan M."/>
            <person name="Pennacchio L."/>
            <person name="Pitluck S."/>
            <person name="Tapia R."/>
            <person name="Woyke T."/>
            <person name="Sobecky P.A."/>
        </authorList>
    </citation>
    <scope>NUCLEOTIDE SEQUENCE [LARGE SCALE GENOMIC DNA]</scope>
    <source>
        <strain evidence="1 2">Y9602</strain>
    </source>
</reference>
<dbReference type="KEGG" id="rah:Rahaq_1494"/>
<reference evidence="2" key="1">
    <citation type="submission" date="2011-01" db="EMBL/GenBank/DDBJ databases">
        <title>Complete sequence of chromosome of Rahnella sp. Y9602.</title>
        <authorList>
            <consortium name="US DOE Joint Genome Institute"/>
            <person name="Lucas S."/>
            <person name="Copeland A."/>
            <person name="Lapidus A."/>
            <person name="Cheng J.-F."/>
            <person name="Goodwin L."/>
            <person name="Pitluck S."/>
            <person name="Lu M."/>
            <person name="Detter J.C."/>
            <person name="Han C."/>
            <person name="Tapia R."/>
            <person name="Land M."/>
            <person name="Hauser L."/>
            <person name="Kyrpides N."/>
            <person name="Ivanova N."/>
            <person name="Ovchinnikova G."/>
            <person name="Pagani I."/>
            <person name="Sobecky P.A."/>
            <person name="Martinez R.J."/>
            <person name="Woyke T."/>
        </authorList>
    </citation>
    <scope>NUCLEOTIDE SEQUENCE [LARGE SCALE GENOMIC DNA]</scope>
    <source>
        <strain evidence="2">Y9602</strain>
    </source>
</reference>
<dbReference type="Pfam" id="PF02413">
    <property type="entry name" value="Caudo_TAP"/>
    <property type="match status" value="1"/>
</dbReference>
<dbReference type="HOGENOM" id="CLU_094206_4_0_6"/>
<proteinExistence type="predicted"/>
<dbReference type="RefSeq" id="WP_013574818.1">
    <property type="nucleotide sequence ID" value="NC_015061.1"/>
</dbReference>
<dbReference type="PANTHER" id="PTHR34413:SF2">
    <property type="entry name" value="PROPHAGE TAIL FIBER ASSEMBLY PROTEIN HOMOLOG TFAE-RELATED"/>
    <property type="match status" value="1"/>
</dbReference>
<evidence type="ECO:0000313" key="1">
    <source>
        <dbReference type="EMBL" id="ADW73116.1"/>
    </source>
</evidence>
<dbReference type="EMBL" id="CP002505">
    <property type="protein sequence ID" value="ADW73116.1"/>
    <property type="molecule type" value="Genomic_DNA"/>
</dbReference>
<dbReference type="eggNOG" id="COG2110">
    <property type="taxonomic scope" value="Bacteria"/>
</dbReference>
<evidence type="ECO:0000313" key="2">
    <source>
        <dbReference type="Proteomes" id="UP000007257"/>
    </source>
</evidence>
<name>A0A0H3F7C3_RAHSY</name>
<dbReference type="Proteomes" id="UP000007257">
    <property type="component" value="Chromosome"/>
</dbReference>
<accession>A0A0H3F7C3</accession>
<dbReference type="InterPro" id="IPR051220">
    <property type="entry name" value="TFA_Chaperone"/>
</dbReference>
<dbReference type="AlphaFoldDB" id="A0A0H3F7C3"/>
<dbReference type="PANTHER" id="PTHR34413">
    <property type="entry name" value="PROPHAGE TAIL FIBER ASSEMBLY PROTEIN HOMOLOG TFAE-RELATED-RELATED"/>
    <property type="match status" value="1"/>
</dbReference>
<protein>
    <submittedName>
        <fullName evidence="1">Tail assembly chaperone gp38</fullName>
    </submittedName>
</protein>
<dbReference type="OrthoDB" id="8596093at2"/>
<dbReference type="InterPro" id="IPR003458">
    <property type="entry name" value="Phage_T4_Gp38_tail_assem"/>
</dbReference>
<organism evidence="1 2">
    <name type="scientific">Rahnella sp. (strain Y9602)</name>
    <dbReference type="NCBI Taxonomy" id="2703885"/>
    <lineage>
        <taxon>Bacteria</taxon>
        <taxon>Pseudomonadati</taxon>
        <taxon>Pseudomonadota</taxon>
        <taxon>Gammaproteobacteria</taxon>
        <taxon>Enterobacterales</taxon>
        <taxon>Yersiniaceae</taxon>
        <taxon>Rahnella</taxon>
    </lineage>
</organism>